<dbReference type="PANTHER" id="PTHR34986:SF1">
    <property type="entry name" value="PROTEIN YIAL"/>
    <property type="match status" value="1"/>
</dbReference>
<dbReference type="Proteomes" id="UP000460549">
    <property type="component" value="Unassembled WGS sequence"/>
</dbReference>
<name>A0A7X2PAE5_9SPIO</name>
<dbReference type="NCBIfam" id="TIGR00022">
    <property type="entry name" value="YhcH/YjgK/YiaL family protein"/>
    <property type="match status" value="1"/>
</dbReference>
<dbReference type="Gene3D" id="2.60.120.370">
    <property type="entry name" value="YhcH/YjgK/YiaL"/>
    <property type="match status" value="1"/>
</dbReference>
<keyword evidence="2" id="KW-1185">Reference proteome</keyword>
<dbReference type="SUPFAM" id="SSF51197">
    <property type="entry name" value="Clavaminate synthase-like"/>
    <property type="match status" value="1"/>
</dbReference>
<protein>
    <submittedName>
        <fullName evidence="1">DUF386 domain-containing protein</fullName>
    </submittedName>
</protein>
<reference evidence="1 2" key="1">
    <citation type="submission" date="2019-08" db="EMBL/GenBank/DDBJ databases">
        <title>In-depth cultivation of the pig gut microbiome towards novel bacterial diversity and tailored functional studies.</title>
        <authorList>
            <person name="Wylensek D."/>
            <person name="Hitch T.C.A."/>
            <person name="Clavel T."/>
        </authorList>
    </citation>
    <scope>NUCLEOTIDE SEQUENCE [LARGE SCALE GENOMIC DNA]</scope>
    <source>
        <strain evidence="1 2">NM-380-WT-3C1</strain>
    </source>
</reference>
<organism evidence="1 2">
    <name type="scientific">Bullifex porci</name>
    <dbReference type="NCBI Taxonomy" id="2606638"/>
    <lineage>
        <taxon>Bacteria</taxon>
        <taxon>Pseudomonadati</taxon>
        <taxon>Spirochaetota</taxon>
        <taxon>Spirochaetia</taxon>
        <taxon>Spirochaetales</taxon>
        <taxon>Spirochaetaceae</taxon>
        <taxon>Bullifex</taxon>
    </lineage>
</organism>
<dbReference type="GO" id="GO:0005829">
    <property type="term" value="C:cytosol"/>
    <property type="evidence" value="ECO:0007669"/>
    <property type="project" value="TreeGrafter"/>
</dbReference>
<evidence type="ECO:0000313" key="2">
    <source>
        <dbReference type="Proteomes" id="UP000460549"/>
    </source>
</evidence>
<evidence type="ECO:0000313" key="1">
    <source>
        <dbReference type="EMBL" id="MSU05306.1"/>
    </source>
</evidence>
<sequence length="159" mass="18395">MQLANGYNRMIITTIDQLSNYIPQIPLLDLVCSELKQSKLLSLDEGRYELFGDSVFYMVNLYTSSENNDMMYEFHKKYIDVQVMLSGSEVCLWSNTDADLNTIDPSIKDISFKYIEKESAKLYLDTGNVAIFFPGELHKPGLDSGYRKENRKIVFKIKY</sequence>
<dbReference type="InterPro" id="IPR037012">
    <property type="entry name" value="NanQ/TabA/YiaL_sf"/>
</dbReference>
<comment type="caution">
    <text evidence="1">The sequence shown here is derived from an EMBL/GenBank/DDBJ whole genome shotgun (WGS) entry which is preliminary data.</text>
</comment>
<dbReference type="AlphaFoldDB" id="A0A7X2PAE5"/>
<dbReference type="InterPro" id="IPR004375">
    <property type="entry name" value="NanQ/TabA/YiaL"/>
</dbReference>
<dbReference type="PANTHER" id="PTHR34986">
    <property type="entry name" value="EVOLVED BETA-GALACTOSIDASE SUBUNIT BETA"/>
    <property type="match status" value="1"/>
</dbReference>
<dbReference type="EMBL" id="VUNN01000001">
    <property type="protein sequence ID" value="MSU05306.1"/>
    <property type="molecule type" value="Genomic_DNA"/>
</dbReference>
<proteinExistence type="predicted"/>
<gene>
    <name evidence="1" type="ORF">FYJ80_00695</name>
</gene>
<accession>A0A7X2PAE5</accession>
<dbReference type="Pfam" id="PF04074">
    <property type="entry name" value="DUF386"/>
    <property type="match status" value="1"/>
</dbReference>